<sequence length="71" mass="7491">MMDVNTDEVTRVSSSEQVDAAGKTAVPSPSAPHESRMDSSSDVGMKDAEAAPVVQVDDDEVQVVDKVKEGE</sequence>
<accession>A0A0A8XT17</accession>
<dbReference type="EMBL" id="GBRH01283023">
    <property type="protein sequence ID" value="JAD14872.1"/>
    <property type="molecule type" value="Transcribed_RNA"/>
</dbReference>
<proteinExistence type="predicted"/>
<name>A0A0A8XT17_ARUDO</name>
<evidence type="ECO:0000313" key="2">
    <source>
        <dbReference type="EMBL" id="JAD14872.1"/>
    </source>
</evidence>
<dbReference type="AlphaFoldDB" id="A0A0A8XT17"/>
<evidence type="ECO:0000256" key="1">
    <source>
        <dbReference type="SAM" id="MobiDB-lite"/>
    </source>
</evidence>
<reference evidence="2" key="1">
    <citation type="submission" date="2014-09" db="EMBL/GenBank/DDBJ databases">
        <authorList>
            <person name="Magalhaes I.L.F."/>
            <person name="Oliveira U."/>
            <person name="Santos F.R."/>
            <person name="Vidigal T.H.D.A."/>
            <person name="Brescovit A.D."/>
            <person name="Santos A.J."/>
        </authorList>
    </citation>
    <scope>NUCLEOTIDE SEQUENCE</scope>
    <source>
        <tissue evidence="2">Shoot tissue taken approximately 20 cm above the soil surface</tissue>
    </source>
</reference>
<feature type="region of interest" description="Disordered" evidence="1">
    <location>
        <begin position="1"/>
        <end position="71"/>
    </location>
</feature>
<protein>
    <submittedName>
        <fullName evidence="2">Uncharacterized protein</fullName>
    </submittedName>
</protein>
<feature type="compositionally biased region" description="Basic and acidic residues" evidence="1">
    <location>
        <begin position="33"/>
        <end position="49"/>
    </location>
</feature>
<reference evidence="2" key="2">
    <citation type="journal article" date="2015" name="Data Brief">
        <title>Shoot transcriptome of the giant reed, Arundo donax.</title>
        <authorList>
            <person name="Barrero R.A."/>
            <person name="Guerrero F.D."/>
            <person name="Moolhuijzen P."/>
            <person name="Goolsby J.A."/>
            <person name="Tidwell J."/>
            <person name="Bellgard S.E."/>
            <person name="Bellgard M.I."/>
        </authorList>
    </citation>
    <scope>NUCLEOTIDE SEQUENCE</scope>
    <source>
        <tissue evidence="2">Shoot tissue taken approximately 20 cm above the soil surface</tissue>
    </source>
</reference>
<organism evidence="2">
    <name type="scientific">Arundo donax</name>
    <name type="common">Giant reed</name>
    <name type="synonym">Donax arundinaceus</name>
    <dbReference type="NCBI Taxonomy" id="35708"/>
    <lineage>
        <taxon>Eukaryota</taxon>
        <taxon>Viridiplantae</taxon>
        <taxon>Streptophyta</taxon>
        <taxon>Embryophyta</taxon>
        <taxon>Tracheophyta</taxon>
        <taxon>Spermatophyta</taxon>
        <taxon>Magnoliopsida</taxon>
        <taxon>Liliopsida</taxon>
        <taxon>Poales</taxon>
        <taxon>Poaceae</taxon>
        <taxon>PACMAD clade</taxon>
        <taxon>Arundinoideae</taxon>
        <taxon>Arundineae</taxon>
        <taxon>Arundo</taxon>
    </lineage>
</organism>